<dbReference type="InterPro" id="IPR029021">
    <property type="entry name" value="Prot-tyrosine_phosphatase-like"/>
</dbReference>
<dbReference type="SMART" id="SM00404">
    <property type="entry name" value="PTPc_motif"/>
    <property type="match status" value="1"/>
</dbReference>
<dbReference type="PROSITE" id="PS00383">
    <property type="entry name" value="TYR_PHOSPHATASE_1"/>
    <property type="match status" value="1"/>
</dbReference>
<proteinExistence type="predicted"/>
<evidence type="ECO:0008006" key="5">
    <source>
        <dbReference type="Google" id="ProtNLM"/>
    </source>
</evidence>
<dbReference type="InterPro" id="IPR050348">
    <property type="entry name" value="Protein-Tyr_Phosphatase"/>
</dbReference>
<feature type="non-terminal residue" evidence="3">
    <location>
        <position position="1"/>
    </location>
</feature>
<dbReference type="InterPro" id="IPR003595">
    <property type="entry name" value="Tyr_Pase_cat"/>
</dbReference>
<dbReference type="Gene3D" id="3.90.190.10">
    <property type="entry name" value="Protein tyrosine phosphatase superfamily"/>
    <property type="match status" value="1"/>
</dbReference>
<dbReference type="PROSITE" id="PS50056">
    <property type="entry name" value="TYR_PHOSPHATASE_2"/>
    <property type="match status" value="1"/>
</dbReference>
<feature type="domain" description="Tyrosine-protein phosphatase" evidence="1">
    <location>
        <begin position="1"/>
        <end position="95"/>
    </location>
</feature>
<dbReference type="EMBL" id="UYRU01105667">
    <property type="protein sequence ID" value="VDN42777.1"/>
    <property type="molecule type" value="Genomic_DNA"/>
</dbReference>
<dbReference type="InterPro" id="IPR000242">
    <property type="entry name" value="PTP_cat"/>
</dbReference>
<gene>
    <name evidence="3" type="ORF">DILT_LOCUS18905</name>
</gene>
<evidence type="ECO:0000259" key="2">
    <source>
        <dbReference type="PROSITE" id="PS50056"/>
    </source>
</evidence>
<organism evidence="3 4">
    <name type="scientific">Dibothriocephalus latus</name>
    <name type="common">Fish tapeworm</name>
    <name type="synonym">Diphyllobothrium latum</name>
    <dbReference type="NCBI Taxonomy" id="60516"/>
    <lineage>
        <taxon>Eukaryota</taxon>
        <taxon>Metazoa</taxon>
        <taxon>Spiralia</taxon>
        <taxon>Lophotrochozoa</taxon>
        <taxon>Platyhelminthes</taxon>
        <taxon>Cestoda</taxon>
        <taxon>Eucestoda</taxon>
        <taxon>Diphyllobothriidea</taxon>
        <taxon>Diphyllobothriidae</taxon>
        <taxon>Dibothriocephalus</taxon>
    </lineage>
</organism>
<dbReference type="PRINTS" id="PR00700">
    <property type="entry name" value="PRTYPHPHTASE"/>
</dbReference>
<feature type="domain" description="Tyrosine specific protein phosphatases" evidence="2">
    <location>
        <begin position="24"/>
        <end position="95"/>
    </location>
</feature>
<dbReference type="Proteomes" id="UP000281553">
    <property type="component" value="Unassembled WGS sequence"/>
</dbReference>
<dbReference type="PROSITE" id="PS50055">
    <property type="entry name" value="TYR_PHOSPHATASE_PTP"/>
    <property type="match status" value="1"/>
</dbReference>
<evidence type="ECO:0000313" key="3">
    <source>
        <dbReference type="EMBL" id="VDN42777.1"/>
    </source>
</evidence>
<keyword evidence="4" id="KW-1185">Reference proteome</keyword>
<name>A0A3P7PCM6_DIBLA</name>
<dbReference type="Pfam" id="PF00102">
    <property type="entry name" value="Y_phosphatase"/>
    <property type="match status" value="1"/>
</dbReference>
<dbReference type="SUPFAM" id="SSF52799">
    <property type="entry name" value="(Phosphotyrosine protein) phosphatases II"/>
    <property type="match status" value="1"/>
</dbReference>
<dbReference type="InterPro" id="IPR016130">
    <property type="entry name" value="Tyr_Pase_AS"/>
</dbReference>
<accession>A0A3P7PCM6</accession>
<dbReference type="PANTHER" id="PTHR19134:SF449">
    <property type="entry name" value="TYROSINE-PROTEIN PHOSPHATASE 1"/>
    <property type="match status" value="1"/>
</dbReference>
<evidence type="ECO:0000313" key="4">
    <source>
        <dbReference type="Proteomes" id="UP000281553"/>
    </source>
</evidence>
<protein>
    <recommendedName>
        <fullName evidence="5">Tyrosine specific protein phosphatases domain-containing protein</fullName>
    </recommendedName>
</protein>
<sequence length="126" mass="14165">PWTFTQIHFLGWADHAVPDIGEFHHLYQTYKTIRQKKPLSEAYGPAVVHCSAGVGRTGTLICADMLLDQLRKNPSQIDVFGTILASRVFRRRFVQVKVSPSSSTGEPVVHVNCISWPAKQINLPPW</sequence>
<dbReference type="PANTHER" id="PTHR19134">
    <property type="entry name" value="RECEPTOR-TYPE TYROSINE-PROTEIN PHOSPHATASE"/>
    <property type="match status" value="1"/>
</dbReference>
<evidence type="ECO:0000259" key="1">
    <source>
        <dbReference type="PROSITE" id="PS50055"/>
    </source>
</evidence>
<reference evidence="3 4" key="1">
    <citation type="submission" date="2018-11" db="EMBL/GenBank/DDBJ databases">
        <authorList>
            <consortium name="Pathogen Informatics"/>
        </authorList>
    </citation>
    <scope>NUCLEOTIDE SEQUENCE [LARGE SCALE GENOMIC DNA]</scope>
</reference>
<dbReference type="InterPro" id="IPR000387">
    <property type="entry name" value="Tyr_Pase_dom"/>
</dbReference>
<dbReference type="GO" id="GO:0004725">
    <property type="term" value="F:protein tyrosine phosphatase activity"/>
    <property type="evidence" value="ECO:0007669"/>
    <property type="project" value="InterPro"/>
</dbReference>
<dbReference type="OrthoDB" id="10253954at2759"/>
<dbReference type="AlphaFoldDB" id="A0A3P7PCM6"/>